<feature type="compositionally biased region" description="Basic and acidic residues" evidence="10">
    <location>
        <begin position="985"/>
        <end position="996"/>
    </location>
</feature>
<dbReference type="PANTHER" id="PTHR34932:SF1">
    <property type="entry name" value="TRPL TRANSLOCATION DEFECT PROTEIN 14"/>
    <property type="match status" value="1"/>
</dbReference>
<reference evidence="13" key="1">
    <citation type="submission" date="2019-02" db="EMBL/GenBank/DDBJ databases">
        <title>FDA dAtabase for Regulatory Grade micrObial Sequences (FDA-ARGOS): Supporting development and validation of Infectious Disease Dx tests.</title>
        <authorList>
            <person name="Duncan R."/>
            <person name="Fisher C."/>
            <person name="Tallon L."/>
            <person name="Sadzewicz L."/>
            <person name="Sengamalay N."/>
            <person name="Ott S."/>
            <person name="Godinez A."/>
            <person name="Nagaraj S."/>
            <person name="Vavikolanu K."/>
            <person name="Nadendla S."/>
            <person name="Aluvathingal J."/>
            <person name="Sichtig H."/>
        </authorList>
    </citation>
    <scope>NUCLEOTIDE SEQUENCE [LARGE SCALE GENOMIC DNA]</scope>
    <source>
        <strain evidence="13">FDAARGOS_361</strain>
    </source>
</reference>
<dbReference type="AlphaFoldDB" id="A0A504XEN8"/>
<evidence type="ECO:0000259" key="11">
    <source>
        <dbReference type="SMART" id="SM00651"/>
    </source>
</evidence>
<feature type="compositionally biased region" description="Low complexity" evidence="10">
    <location>
        <begin position="306"/>
        <end position="323"/>
    </location>
</feature>
<dbReference type="InterPro" id="IPR038727">
    <property type="entry name" value="NadR/Ttd14_AAA_dom"/>
</dbReference>
<proteinExistence type="inferred from homology"/>
<feature type="compositionally biased region" description="Low complexity" evidence="10">
    <location>
        <begin position="161"/>
        <end position="170"/>
    </location>
</feature>
<sequence length="1015" mass="108301">MSAHTRQMENPTGVVHRFMQDHQRVCVWLVHDPQMRLEGNLLGYDEFMNVVLGDTTETNLRNNKSYRLGKILLRSDNVGVIYPIAMGVGLSTVRHAGTAILVPTASAASAAVLPLSSEERVAALPVTTTRPAAADAAAAAPAPPTAEHTSNPRQRLTDTQAAHAAVSLRHAAPKPDRRFPPYPEETSALATPPPAAVLTAAPVVAEAAVKRHRKESGATKPLHPAQASLLTRAEEGQRDATGDAIIAVDRLRRRCCPDAGVGANRNMNCNEDATLLVRSPDEGRRSGTSLQTEGGLYGEKGQRQFAASAKSSPSPASPEAEEVATTACASVKAAAHADAPGGPAAPLLSSTFTAYRPVARSASPGPALGQYEGLPLTSVQQVLESKHKVYRICLTGGPCAGKSTMLSAIQAKIPQRTGFRVMCVPEAATLLVTGGMQWDGDLTVPQQLGLLRTQLALEDQFYALAVASNVPTVIVSDRGTMDGRAFCTDEQFQEILRGVGSTIDVLRDRYDAVIHMVTAADGAEEFYNLDNPARYEDLDGARASDLRLQRMYVGHPMFRLLDNSTTFEDKIERGLQVVSQVVHKEQCAPALPTYYLVRRCPVELPVASATYTTHTTVLSNSQISDIRLLVKREMADGSTMHFFKSVRDAPSTVLSSRAPPRATSHASSGASFRSSVNAPTVSTASPTQQRIESAQRISSREYASLCKHRDSTRAEVVMRATHFIFEGANYELTTMIAPSWAAGRQTLTVESCTVSTAKQEQVHPHGSRQAAPPAAALRLPPFLEVDREVPVESLTTTFLISHKETGPLYTSLAFAPVFSRAVLTALGAHADTENILSSTVSTPRGTPALRTEKGTLHIPPALAETREDSGLPAKAPVLGEGNQRVENAENSVFMAAPPPLPLPARRGLAPLDVNALAISAPAMKSATSKAEGTHHVELASSPLHLDESTSVRKQHNVDTPSSFSLAGEEGGTAKVTTAAPAGERLQPERLMARDPESVLPPIGTKKSTPVACLRS</sequence>
<dbReference type="InterPro" id="IPR053227">
    <property type="entry name" value="TRPL-trafficking_regulator"/>
</dbReference>
<dbReference type="VEuPathDB" id="TriTrypDB:LdCL_300017900"/>
<evidence type="ECO:0000256" key="6">
    <source>
        <dbReference type="ARBA" id="ARBA00023187"/>
    </source>
</evidence>
<dbReference type="SMART" id="SM00651">
    <property type="entry name" value="Sm"/>
    <property type="match status" value="1"/>
</dbReference>
<dbReference type="InterPro" id="IPR027417">
    <property type="entry name" value="P-loop_NTPase"/>
</dbReference>
<dbReference type="PANTHER" id="PTHR34932">
    <property type="entry name" value="TRPL TRANSLOCATION DEFECT PROTEIN 14"/>
    <property type="match status" value="1"/>
</dbReference>
<protein>
    <recommendedName>
        <fullName evidence="9">Sm protein E</fullName>
    </recommendedName>
</protein>
<dbReference type="VEuPathDB" id="TriTrypDB:LDHU3_30.1660"/>
<feature type="domain" description="Sm" evidence="11">
    <location>
        <begin position="17"/>
        <end position="83"/>
    </location>
</feature>
<dbReference type="VEuPathDB" id="TriTrypDB:LdBPK_301270.1"/>
<accession>A0A504XEN8</accession>
<evidence type="ECO:0000256" key="7">
    <source>
        <dbReference type="ARBA" id="ARBA00023242"/>
    </source>
</evidence>
<dbReference type="InterPro" id="IPR001163">
    <property type="entry name" value="Sm_dom_euk/arc"/>
</dbReference>
<evidence type="ECO:0000313" key="13">
    <source>
        <dbReference type="Proteomes" id="UP000318447"/>
    </source>
</evidence>
<dbReference type="GO" id="GO:0035091">
    <property type="term" value="F:phosphatidylinositol binding"/>
    <property type="evidence" value="ECO:0007669"/>
    <property type="project" value="TreeGrafter"/>
</dbReference>
<name>A0A504XEN8_LEIDO</name>
<dbReference type="CDD" id="cd01718">
    <property type="entry name" value="Sm_E"/>
    <property type="match status" value="1"/>
</dbReference>
<dbReference type="FunFam" id="2.30.30.100:FF:000083">
    <property type="entry name" value="Small nuclear ribonucleoprotein E"/>
    <property type="match status" value="1"/>
</dbReference>
<evidence type="ECO:0000256" key="4">
    <source>
        <dbReference type="ARBA" id="ARBA00022728"/>
    </source>
</evidence>
<dbReference type="GO" id="GO:0070300">
    <property type="term" value="F:phosphatidic acid binding"/>
    <property type="evidence" value="ECO:0007669"/>
    <property type="project" value="TreeGrafter"/>
</dbReference>
<dbReference type="SUPFAM" id="SSF52540">
    <property type="entry name" value="P-loop containing nucleoside triphosphate hydrolases"/>
    <property type="match status" value="1"/>
</dbReference>
<keyword evidence="3" id="KW-0507">mRNA processing</keyword>
<dbReference type="GO" id="GO:0005525">
    <property type="term" value="F:GTP binding"/>
    <property type="evidence" value="ECO:0007669"/>
    <property type="project" value="TreeGrafter"/>
</dbReference>
<evidence type="ECO:0000256" key="9">
    <source>
        <dbReference type="ARBA" id="ARBA00030143"/>
    </source>
</evidence>
<dbReference type="Pfam" id="PF01423">
    <property type="entry name" value="LSM"/>
    <property type="match status" value="1"/>
</dbReference>
<evidence type="ECO:0000256" key="2">
    <source>
        <dbReference type="ARBA" id="ARBA00006850"/>
    </source>
</evidence>
<comment type="similarity">
    <text evidence="2">Belongs to the snRNP Sm proteins family.</text>
</comment>
<dbReference type="InterPro" id="IPR027078">
    <property type="entry name" value="snRNP-E"/>
</dbReference>
<keyword evidence="4" id="KW-0747">Spliceosome</keyword>
<feature type="region of interest" description="Disordered" evidence="10">
    <location>
        <begin position="276"/>
        <end position="323"/>
    </location>
</feature>
<dbReference type="GO" id="GO:0005681">
    <property type="term" value="C:spliceosomal complex"/>
    <property type="evidence" value="ECO:0007669"/>
    <property type="project" value="UniProtKB-KW"/>
</dbReference>
<feature type="compositionally biased region" description="Low complexity" evidence="10">
    <location>
        <begin position="664"/>
        <end position="678"/>
    </location>
</feature>
<dbReference type="VEuPathDB" id="TriTrypDB:LdBPK_301280.1"/>
<gene>
    <name evidence="12" type="ORF">CGC21_35400</name>
</gene>
<feature type="region of interest" description="Disordered" evidence="10">
    <location>
        <begin position="940"/>
        <end position="1015"/>
    </location>
</feature>
<dbReference type="EMBL" id="RHLC01000011">
    <property type="protein sequence ID" value="TPP45689.1"/>
    <property type="molecule type" value="Genomic_DNA"/>
</dbReference>
<dbReference type="VEuPathDB" id="TriTrypDB:LdCL_300018000"/>
<comment type="caution">
    <text evidence="12">The sequence shown here is derived from an EMBL/GenBank/DDBJ whole genome shotgun (WGS) entry which is preliminary data.</text>
</comment>
<feature type="compositionally biased region" description="Polar residues" evidence="10">
    <location>
        <begin position="147"/>
        <end position="160"/>
    </location>
</feature>
<evidence type="ECO:0000256" key="1">
    <source>
        <dbReference type="ARBA" id="ARBA00004123"/>
    </source>
</evidence>
<evidence type="ECO:0000256" key="3">
    <source>
        <dbReference type="ARBA" id="ARBA00022664"/>
    </source>
</evidence>
<dbReference type="Gene3D" id="3.40.50.300">
    <property type="entry name" value="P-loop containing nucleotide triphosphate hydrolases"/>
    <property type="match status" value="1"/>
</dbReference>
<dbReference type="Pfam" id="PF13521">
    <property type="entry name" value="AAA_28"/>
    <property type="match status" value="1"/>
</dbReference>
<evidence type="ECO:0000256" key="8">
    <source>
        <dbReference type="ARBA" id="ARBA00023274"/>
    </source>
</evidence>
<dbReference type="GO" id="GO:0000398">
    <property type="term" value="P:mRNA splicing, via spliceosome"/>
    <property type="evidence" value="ECO:0007669"/>
    <property type="project" value="InterPro"/>
</dbReference>
<comment type="subcellular location">
    <subcellularLocation>
        <location evidence="1">Nucleus</location>
    </subcellularLocation>
</comment>
<dbReference type="Gene3D" id="2.30.30.100">
    <property type="match status" value="1"/>
</dbReference>
<evidence type="ECO:0000313" key="12">
    <source>
        <dbReference type="EMBL" id="TPP45689.1"/>
    </source>
</evidence>
<keyword evidence="8" id="KW-0687">Ribonucleoprotein</keyword>
<keyword evidence="7" id="KW-0539">Nucleus</keyword>
<organism evidence="12 13">
    <name type="scientific">Leishmania donovani</name>
    <dbReference type="NCBI Taxonomy" id="5661"/>
    <lineage>
        <taxon>Eukaryota</taxon>
        <taxon>Discoba</taxon>
        <taxon>Euglenozoa</taxon>
        <taxon>Kinetoplastea</taxon>
        <taxon>Metakinetoplastina</taxon>
        <taxon>Trypanosomatida</taxon>
        <taxon>Trypanosomatidae</taxon>
        <taxon>Leishmaniinae</taxon>
        <taxon>Leishmania</taxon>
    </lineage>
</organism>
<keyword evidence="5" id="KW-0694">RNA-binding</keyword>
<feature type="compositionally biased region" description="Low complexity" evidence="10">
    <location>
        <begin position="184"/>
        <end position="194"/>
    </location>
</feature>
<dbReference type="InterPro" id="IPR010920">
    <property type="entry name" value="LSM_dom_sf"/>
</dbReference>
<evidence type="ECO:0000256" key="10">
    <source>
        <dbReference type="SAM" id="MobiDB-lite"/>
    </source>
</evidence>
<feature type="region of interest" description="Disordered" evidence="10">
    <location>
        <begin position="653"/>
        <end position="694"/>
    </location>
</feature>
<dbReference type="GO" id="GO:0003723">
    <property type="term" value="F:RNA binding"/>
    <property type="evidence" value="ECO:0007669"/>
    <property type="project" value="UniProtKB-KW"/>
</dbReference>
<feature type="region of interest" description="Disordered" evidence="10">
    <location>
        <begin position="132"/>
        <end position="194"/>
    </location>
</feature>
<keyword evidence="6" id="KW-0508">mRNA splicing</keyword>
<feature type="compositionally biased region" description="Polar residues" evidence="10">
    <location>
        <begin position="679"/>
        <end position="694"/>
    </location>
</feature>
<dbReference type="SUPFAM" id="SSF50182">
    <property type="entry name" value="Sm-like ribonucleoproteins"/>
    <property type="match status" value="1"/>
</dbReference>
<evidence type="ECO:0000256" key="5">
    <source>
        <dbReference type="ARBA" id="ARBA00022884"/>
    </source>
</evidence>
<dbReference type="VEuPathDB" id="TriTrypDB:LDHU3_30.1650"/>
<dbReference type="Proteomes" id="UP000318447">
    <property type="component" value="Unassembled WGS sequence"/>
</dbReference>